<keyword evidence="1" id="KW-1133">Transmembrane helix</keyword>
<protein>
    <submittedName>
        <fullName evidence="2">Proteophosphoglycan ppg4</fullName>
    </submittedName>
</protein>
<keyword evidence="1" id="KW-0812">Transmembrane</keyword>
<organism evidence="2 3">
    <name type="scientific">Rhodotorula diobovata</name>
    <dbReference type="NCBI Taxonomy" id="5288"/>
    <lineage>
        <taxon>Eukaryota</taxon>
        <taxon>Fungi</taxon>
        <taxon>Dikarya</taxon>
        <taxon>Basidiomycota</taxon>
        <taxon>Pucciniomycotina</taxon>
        <taxon>Microbotryomycetes</taxon>
        <taxon>Sporidiobolales</taxon>
        <taxon>Sporidiobolaceae</taxon>
        <taxon>Rhodotorula</taxon>
    </lineage>
</organism>
<dbReference type="OrthoDB" id="2538079at2759"/>
<name>A0A5C5G1V8_9BASI</name>
<dbReference type="EMBL" id="SOZI01000034">
    <property type="protein sequence ID" value="TNY21941.1"/>
    <property type="molecule type" value="Genomic_DNA"/>
</dbReference>
<keyword evidence="3" id="KW-1185">Reference proteome</keyword>
<evidence type="ECO:0000313" key="3">
    <source>
        <dbReference type="Proteomes" id="UP000311382"/>
    </source>
</evidence>
<evidence type="ECO:0000313" key="2">
    <source>
        <dbReference type="EMBL" id="TNY21941.1"/>
    </source>
</evidence>
<dbReference type="STRING" id="5288.A0A5C5G1V8"/>
<comment type="caution">
    <text evidence="2">The sequence shown here is derived from an EMBL/GenBank/DDBJ whole genome shotgun (WGS) entry which is preliminary data.</text>
</comment>
<evidence type="ECO:0000256" key="1">
    <source>
        <dbReference type="SAM" id="Phobius"/>
    </source>
</evidence>
<proteinExistence type="predicted"/>
<gene>
    <name evidence="2" type="ORF">DMC30DRAFT_349830</name>
</gene>
<reference evidence="2 3" key="1">
    <citation type="submission" date="2019-03" db="EMBL/GenBank/DDBJ databases">
        <title>Rhodosporidium diobovatum UCD-FST 08-225 genome sequencing, assembly, and annotation.</title>
        <authorList>
            <person name="Fakankun I.U."/>
            <person name="Fristensky B."/>
            <person name="Levin D.B."/>
        </authorList>
    </citation>
    <scope>NUCLEOTIDE SEQUENCE [LARGE SCALE GENOMIC DNA]</scope>
    <source>
        <strain evidence="2 3">UCD-FST 08-225</strain>
    </source>
</reference>
<accession>A0A5C5G1V8</accession>
<dbReference type="AlphaFoldDB" id="A0A5C5G1V8"/>
<keyword evidence="1" id="KW-0472">Membrane</keyword>
<feature type="transmembrane region" description="Helical" evidence="1">
    <location>
        <begin position="430"/>
        <end position="453"/>
    </location>
</feature>
<dbReference type="Proteomes" id="UP000311382">
    <property type="component" value="Unassembled WGS sequence"/>
</dbReference>
<sequence>MIWSGNTGNVTRTEIETALGMLRELEPLWENGQGNVLADGWLGQGMHDACLLYEVTGDRRALDVIVNIADNILALQNANTPDPVTIWTGAKDSVWPTADLDPEDGKLVYAGCEQGLIAGNMAAAAVFILKVPCLYDMVPPRFAGPTIFNASTTYFERAKAYIAAADDTYQSFFWRFVDSNLNLINPADERWWLTGDTRAPGTPMPWNRGMMMMHGYLRLAAAHETEAAFDADLTAYYDAISRSHISNFVKDLNQSKAIQNGVTTFSWDYSYGEDHTEESQGVHAYYDVWGSWIGWQRNSAVFGLSDFIGRTFAQTFENTISFGNGSFAGLVTGSSSTKAYTINSLFGGWSFYALWLPEWFDTIATANVEASFRGRTWLAIPLLWTKHALAMNDVTFWSSRFSSGFGVIVGTEEGGGSASSPWRTGSNSGAASAGVGAATFCTLVAAVLGAFVASTWT</sequence>